<dbReference type="PROSITE" id="PS51257">
    <property type="entry name" value="PROKAR_LIPOPROTEIN"/>
    <property type="match status" value="1"/>
</dbReference>
<evidence type="ECO:0000256" key="1">
    <source>
        <dbReference type="ARBA" id="ARBA00008779"/>
    </source>
</evidence>
<evidence type="ECO:0000256" key="3">
    <source>
        <dbReference type="ARBA" id="ARBA00022801"/>
    </source>
</evidence>
<keyword evidence="2" id="KW-0479">Metal-binding</keyword>
<dbReference type="InterPro" id="IPR050738">
    <property type="entry name" value="Sulfatase"/>
</dbReference>
<dbReference type="Gene3D" id="3.40.720.10">
    <property type="entry name" value="Alkaline Phosphatase, subunit A"/>
    <property type="match status" value="1"/>
</dbReference>
<dbReference type="InterPro" id="IPR000917">
    <property type="entry name" value="Sulfatase_N"/>
</dbReference>
<dbReference type="Gene3D" id="3.30.1120.10">
    <property type="match status" value="1"/>
</dbReference>
<feature type="domain" description="Sulfatase N-terminal" evidence="5">
    <location>
        <begin position="33"/>
        <end position="408"/>
    </location>
</feature>
<keyword evidence="3" id="KW-0378">Hydrolase</keyword>
<comment type="caution">
    <text evidence="6">The sequence shown here is derived from an EMBL/GenBank/DDBJ whole genome shotgun (WGS) entry which is preliminary data.</text>
</comment>
<accession>A0ABU7XRE0</accession>
<dbReference type="InterPro" id="IPR024607">
    <property type="entry name" value="Sulfatase_CS"/>
</dbReference>
<dbReference type="InterPro" id="IPR017850">
    <property type="entry name" value="Alkaline_phosphatase_core_sf"/>
</dbReference>
<dbReference type="EMBL" id="JAODOP010000004">
    <property type="protein sequence ID" value="MEF3833284.1"/>
    <property type="molecule type" value="Genomic_DNA"/>
</dbReference>
<dbReference type="CDD" id="cd16145">
    <property type="entry name" value="ARS_like"/>
    <property type="match status" value="1"/>
</dbReference>
<evidence type="ECO:0000256" key="4">
    <source>
        <dbReference type="ARBA" id="ARBA00022837"/>
    </source>
</evidence>
<dbReference type="SUPFAM" id="SSF53649">
    <property type="entry name" value="Alkaline phosphatase-like"/>
    <property type="match status" value="1"/>
</dbReference>
<reference evidence="6 7" key="1">
    <citation type="submission" date="2022-09" db="EMBL/GenBank/DDBJ databases">
        <title>Genome sequencing of Flavivirga sp. MEBiC05379.</title>
        <authorList>
            <person name="Oh H.-M."/>
            <person name="Kwon K.K."/>
            <person name="Park M.J."/>
            <person name="Yang S.-H."/>
        </authorList>
    </citation>
    <scope>NUCLEOTIDE SEQUENCE [LARGE SCALE GENOMIC DNA]</scope>
    <source>
        <strain evidence="6 7">MEBiC05379</strain>
    </source>
</reference>
<comment type="similarity">
    <text evidence="1">Belongs to the sulfatase family.</text>
</comment>
<dbReference type="Proteomes" id="UP001337305">
    <property type="component" value="Unassembled WGS sequence"/>
</dbReference>
<dbReference type="PANTHER" id="PTHR42693:SF53">
    <property type="entry name" value="ENDO-4-O-SULFATASE"/>
    <property type="match status" value="1"/>
</dbReference>
<keyword evidence="4" id="KW-0106">Calcium</keyword>
<gene>
    <name evidence="6" type="ORF">N1F79_09085</name>
</gene>
<name>A0ABU7XRE0_9FLAO</name>
<dbReference type="RefSeq" id="WP_303305634.1">
    <property type="nucleotide sequence ID" value="NZ_JAODOP010000004.1"/>
</dbReference>
<dbReference type="PROSITE" id="PS00523">
    <property type="entry name" value="SULFATASE_1"/>
    <property type="match status" value="1"/>
</dbReference>
<evidence type="ECO:0000259" key="5">
    <source>
        <dbReference type="Pfam" id="PF00884"/>
    </source>
</evidence>
<keyword evidence="7" id="KW-1185">Reference proteome</keyword>
<protein>
    <submittedName>
        <fullName evidence="6">Arylsulfatase</fullName>
    </submittedName>
</protein>
<dbReference type="PANTHER" id="PTHR42693">
    <property type="entry name" value="ARYLSULFATASE FAMILY MEMBER"/>
    <property type="match status" value="1"/>
</dbReference>
<organism evidence="6 7">
    <name type="scientific">Flavivirga spongiicola</name>
    <dbReference type="NCBI Taxonomy" id="421621"/>
    <lineage>
        <taxon>Bacteria</taxon>
        <taxon>Pseudomonadati</taxon>
        <taxon>Bacteroidota</taxon>
        <taxon>Flavobacteriia</taxon>
        <taxon>Flavobacteriales</taxon>
        <taxon>Flavobacteriaceae</taxon>
        <taxon>Flavivirga</taxon>
    </lineage>
</organism>
<evidence type="ECO:0000256" key="2">
    <source>
        <dbReference type="ARBA" id="ARBA00022723"/>
    </source>
</evidence>
<proteinExistence type="inferred from homology"/>
<evidence type="ECO:0000313" key="7">
    <source>
        <dbReference type="Proteomes" id="UP001337305"/>
    </source>
</evidence>
<dbReference type="Pfam" id="PF00884">
    <property type="entry name" value="Sulfatase"/>
    <property type="match status" value="1"/>
</dbReference>
<evidence type="ECO:0000313" key="6">
    <source>
        <dbReference type="EMBL" id="MEF3833284.1"/>
    </source>
</evidence>
<sequence>MKSLKSSLCFLSIIITISCNTSQKSEKKIATKPNIIYILADDLGYGDLGVYGQKKIETPNIDGLAKEGLLFTQHYSGAPVCAPARSVLLTGKHLGHSYVRGNDEWGARGEKGDVWNYKKMIKDSTLEGQRPFPKNTTTIPSLLKRVGYKTGMFGKWGLGAPHTESIPTKMGFDYFFGYNCQRQAHTYNPVHLYENDKRYHLTANDTIAPNTRLYNNEDPYDLKSYEKYNQPIYAPEISFEKMISFVDSTDNAPFFLYWASPIPHAPLQAPKNWVDYYVKKFGDEKPYIGNKGYFPNRYPRATYAAMISYLDENVGKLIKHLKETGKYENTIIIFTSDNGPTYNGGTDSPWFDSAGPFASEYGRGKGFLYEGGIRVPMIASWPGKIKAGSTTDHVSAFWDVMPTLCDIVNTTTPKEIDGISFLNTLINEDKQKEHDFLYWEFPEYNGQVAVRMGKWKILWKDIKKGNKDVELYNLENDLIEMNNIADKHPEIIKRFYEIIKTEHSTPEIEKFRIDALEDIYKSMNIELKNN</sequence>